<dbReference type="Pfam" id="PF03703">
    <property type="entry name" value="bPH_2"/>
    <property type="match status" value="3"/>
</dbReference>
<accession>A0A4R0NIG9</accession>
<sequence>MNHDFSRPQKQSALGIIILFGDTLQKAVRALVLPSIFILIKLRGTDIVYILLGLFVVLLVLAIFAYLRYQNFSFFLDDAKQEFVINEGVLNKTNLTIQLNKIQNVNIKQSFIQQLIGIYSLEIDTAGSEKKEASIKAIDHAAATLLKQKLLSREYNAKTEQEISQNDAPPFLKLSNATLLKVGITSNYGASILLLTGFVFAIFQMLNDYNKAYEDDADKINFAFEKGMGLFSLCVFVAVILIVIVITNIVRTFVRYFNFEIIRQKNALAISSGLFTKNNTLLKPNKVQLSAYSQNYFQKKFDMINMKIKQASQDSHQEKEHKKSHLEIPGCNAEERGEILKMIYDRVPTQGMEYVPNYRFLFLQVMVYIVGPVAIFLTLSLFAIPLLKAYLVLIIPYVIVVFTLLYFEFRHHRLFVDQDFIIKKRGVWDVEYEIIEPHKIQAITAKQYFWHKKAGIGHLVLHTAAGKLYFSYGNYADILEMVNYWMYKVESSGKDWI</sequence>
<comment type="caution">
    <text evidence="3">The sequence shown here is derived from an EMBL/GenBank/DDBJ whole genome shotgun (WGS) entry which is preliminary data.</text>
</comment>
<dbReference type="InterPro" id="IPR005182">
    <property type="entry name" value="YdbS-like_PH"/>
</dbReference>
<feature type="transmembrane region" description="Helical" evidence="1">
    <location>
        <begin position="389"/>
        <end position="407"/>
    </location>
</feature>
<evidence type="ECO:0000259" key="2">
    <source>
        <dbReference type="Pfam" id="PF03703"/>
    </source>
</evidence>
<feature type="transmembrane region" description="Helical" evidence="1">
    <location>
        <begin position="12"/>
        <end position="40"/>
    </location>
</feature>
<feature type="transmembrane region" description="Helical" evidence="1">
    <location>
        <begin position="227"/>
        <end position="250"/>
    </location>
</feature>
<feature type="domain" description="YdbS-like PH" evidence="2">
    <location>
        <begin position="256"/>
        <end position="339"/>
    </location>
</feature>
<keyword evidence="1" id="KW-0472">Membrane</keyword>
<feature type="transmembrane region" description="Helical" evidence="1">
    <location>
        <begin position="188"/>
        <end position="207"/>
    </location>
</feature>
<gene>
    <name evidence="3" type="ORF">EZ437_14445</name>
</gene>
<dbReference type="RefSeq" id="WP_131596770.1">
    <property type="nucleotide sequence ID" value="NZ_SJSL01000003.1"/>
</dbReference>
<dbReference type="EMBL" id="SJSL01000003">
    <property type="protein sequence ID" value="TCD00421.1"/>
    <property type="molecule type" value="Genomic_DNA"/>
</dbReference>
<feature type="transmembrane region" description="Helical" evidence="1">
    <location>
        <begin position="46"/>
        <end position="67"/>
    </location>
</feature>
<feature type="domain" description="YdbS-like PH" evidence="2">
    <location>
        <begin position="69"/>
        <end position="141"/>
    </location>
</feature>
<proteinExistence type="predicted"/>
<keyword evidence="1" id="KW-1133">Transmembrane helix</keyword>
<organism evidence="3 4">
    <name type="scientific">Pedobacter psychroterrae</name>
    <dbReference type="NCBI Taxonomy" id="2530453"/>
    <lineage>
        <taxon>Bacteria</taxon>
        <taxon>Pseudomonadati</taxon>
        <taxon>Bacteroidota</taxon>
        <taxon>Sphingobacteriia</taxon>
        <taxon>Sphingobacteriales</taxon>
        <taxon>Sphingobacteriaceae</taxon>
        <taxon>Pedobacter</taxon>
    </lineage>
</organism>
<evidence type="ECO:0000256" key="1">
    <source>
        <dbReference type="SAM" id="Phobius"/>
    </source>
</evidence>
<keyword evidence="4" id="KW-1185">Reference proteome</keyword>
<dbReference type="OrthoDB" id="1049931at2"/>
<dbReference type="InterPro" id="IPR014529">
    <property type="entry name" value="UCP026631"/>
</dbReference>
<dbReference type="Proteomes" id="UP000293347">
    <property type="component" value="Unassembled WGS sequence"/>
</dbReference>
<reference evidence="3 4" key="1">
    <citation type="submission" date="2019-02" db="EMBL/GenBank/DDBJ databases">
        <title>Pedobacter sp. RP-1-14 sp. nov., isolated from Arctic soil.</title>
        <authorList>
            <person name="Dahal R.H."/>
        </authorList>
    </citation>
    <scope>NUCLEOTIDE SEQUENCE [LARGE SCALE GENOMIC DNA]</scope>
    <source>
        <strain evidence="3 4">RP-1-14</strain>
    </source>
</reference>
<evidence type="ECO:0000313" key="3">
    <source>
        <dbReference type="EMBL" id="TCD00421.1"/>
    </source>
</evidence>
<evidence type="ECO:0000313" key="4">
    <source>
        <dbReference type="Proteomes" id="UP000293347"/>
    </source>
</evidence>
<name>A0A4R0NIG9_9SPHI</name>
<dbReference type="PANTHER" id="PTHR34473">
    <property type="entry name" value="UPF0699 TRANSMEMBRANE PROTEIN YDBS"/>
    <property type="match status" value="1"/>
</dbReference>
<feature type="transmembrane region" description="Helical" evidence="1">
    <location>
        <begin position="360"/>
        <end position="383"/>
    </location>
</feature>
<protein>
    <recommendedName>
        <fullName evidence="2">YdbS-like PH domain-containing protein</fullName>
    </recommendedName>
</protein>
<keyword evidence="1" id="KW-0812">Transmembrane</keyword>
<dbReference type="PANTHER" id="PTHR34473:SF2">
    <property type="entry name" value="UPF0699 TRANSMEMBRANE PROTEIN YDBT"/>
    <property type="match status" value="1"/>
</dbReference>
<dbReference type="AlphaFoldDB" id="A0A4R0NIG9"/>
<feature type="domain" description="YdbS-like PH" evidence="2">
    <location>
        <begin position="410"/>
        <end position="467"/>
    </location>
</feature>
<dbReference type="PIRSF" id="PIRSF026631">
    <property type="entry name" value="UCP026631"/>
    <property type="match status" value="1"/>
</dbReference>